<dbReference type="Gene3D" id="3.40.1390.30">
    <property type="entry name" value="NIF3 (NGG1p interacting factor 3)-like"/>
    <property type="match status" value="1"/>
</dbReference>
<dbReference type="NCBIfam" id="TIGR00486">
    <property type="entry name" value="YbgI_SA1388"/>
    <property type="match status" value="1"/>
</dbReference>
<dbReference type="PANTHER" id="PTHR13799">
    <property type="entry name" value="NGG1 INTERACTING FACTOR 3"/>
    <property type="match status" value="1"/>
</dbReference>
<evidence type="ECO:0000256" key="2">
    <source>
        <dbReference type="PIRSR" id="PIRSR602678-1"/>
    </source>
</evidence>
<evidence type="ECO:0000313" key="3">
    <source>
        <dbReference type="EMBL" id="PWY98884.1"/>
    </source>
</evidence>
<dbReference type="PANTHER" id="PTHR13799:SF13">
    <property type="entry name" value="NIF3-LIKE PROTEIN 1"/>
    <property type="match status" value="1"/>
</dbReference>
<dbReference type="FunFam" id="3.40.1390.30:FF:000001">
    <property type="entry name" value="GTP cyclohydrolase 1 type 2"/>
    <property type="match status" value="1"/>
</dbReference>
<dbReference type="InterPro" id="IPR036069">
    <property type="entry name" value="DUF34/NIF3_sf"/>
</dbReference>
<reference evidence="3 4" key="1">
    <citation type="journal article" date="2018" name="Mol. Biol. Evol.">
        <title>Broad Genomic Sampling Reveals a Smut Pathogenic Ancestry of the Fungal Clade Ustilaginomycotina.</title>
        <authorList>
            <person name="Kijpornyongpan T."/>
            <person name="Mondo S.J."/>
            <person name="Barry K."/>
            <person name="Sandor L."/>
            <person name="Lee J."/>
            <person name="Lipzen A."/>
            <person name="Pangilinan J."/>
            <person name="LaButti K."/>
            <person name="Hainaut M."/>
            <person name="Henrissat B."/>
            <person name="Grigoriev I.V."/>
            <person name="Spatafora J.W."/>
            <person name="Aime M.C."/>
        </authorList>
    </citation>
    <scope>NUCLEOTIDE SEQUENCE [LARGE SCALE GENOMIC DNA]</scope>
    <source>
        <strain evidence="3 4">MCA 3645</strain>
    </source>
</reference>
<dbReference type="SUPFAM" id="SSF102705">
    <property type="entry name" value="NIF3 (NGG1p interacting factor 3)-like"/>
    <property type="match status" value="1"/>
</dbReference>
<evidence type="ECO:0000313" key="4">
    <source>
        <dbReference type="Proteomes" id="UP000246740"/>
    </source>
</evidence>
<dbReference type="FunCoup" id="A0A317XKS0">
    <property type="interactions" value="443"/>
</dbReference>
<dbReference type="OrthoDB" id="3345469at2759"/>
<dbReference type="Proteomes" id="UP000246740">
    <property type="component" value="Unassembled WGS sequence"/>
</dbReference>
<accession>A0A317XKS0</accession>
<comment type="similarity">
    <text evidence="1">Belongs to the GTP cyclohydrolase I type 2/NIF3 family.</text>
</comment>
<dbReference type="AlphaFoldDB" id="A0A317XKS0"/>
<dbReference type="STRING" id="1882483.A0A317XKS0"/>
<feature type="binding site" evidence="2">
    <location>
        <position position="126"/>
    </location>
    <ligand>
        <name>a divalent metal cation</name>
        <dbReference type="ChEBI" id="CHEBI:60240"/>
        <label>1</label>
    </ligand>
</feature>
<dbReference type="InParanoid" id="A0A317XKS0"/>
<name>A0A317XKS0_9BASI</name>
<dbReference type="EMBL" id="KZ819197">
    <property type="protein sequence ID" value="PWY98884.1"/>
    <property type="molecule type" value="Genomic_DNA"/>
</dbReference>
<feature type="binding site" evidence="2">
    <location>
        <position position="265"/>
    </location>
    <ligand>
        <name>a divalent metal cation</name>
        <dbReference type="ChEBI" id="CHEBI:60240"/>
        <label>1</label>
    </ligand>
</feature>
<dbReference type="InterPro" id="IPR002678">
    <property type="entry name" value="DUF34/NIF3"/>
</dbReference>
<feature type="binding site" evidence="2">
    <location>
        <position position="269"/>
    </location>
    <ligand>
        <name>a divalent metal cation</name>
        <dbReference type="ChEBI" id="CHEBI:60240"/>
        <label>1</label>
    </ligand>
</feature>
<keyword evidence="2" id="KW-0479">Metal-binding</keyword>
<dbReference type="Pfam" id="PF01784">
    <property type="entry name" value="DUF34_NIF3"/>
    <property type="match status" value="1"/>
</dbReference>
<keyword evidence="4" id="KW-1185">Reference proteome</keyword>
<proteinExistence type="inferred from homology"/>
<dbReference type="GO" id="GO:0046872">
    <property type="term" value="F:metal ion binding"/>
    <property type="evidence" value="ECO:0007669"/>
    <property type="project" value="UniProtKB-KW"/>
</dbReference>
<sequence length="304" mass="32919">MSQANWRVTESVRANPILADTVEAMNRIAPLDLADTSFDNVGILLQAPRSPESIGKDEGVMLAIDLTTEVCDEILASPDNIKVAIVYHPIIFRGLKSITFADPQQTSLLRLAAAGVSVYCPHTSLDATLGGINDWLGLVVTEIEPLKEMTDKAALEAFSSNTHPAIVRSKNGSSNSLAGMGRLIEVEERVCFKDIVERVKANLDLPYVQGCMASDKPIRTIAVCAGSGSGVFSGTKADLYLTGELSHHEVLAYKAAGASVIVTNHSNTERKYLRDVLQHKLRHELGNKYRISVSQSDCDPLTVM</sequence>
<organism evidence="3 4">
    <name type="scientific">Testicularia cyperi</name>
    <dbReference type="NCBI Taxonomy" id="1882483"/>
    <lineage>
        <taxon>Eukaryota</taxon>
        <taxon>Fungi</taxon>
        <taxon>Dikarya</taxon>
        <taxon>Basidiomycota</taxon>
        <taxon>Ustilaginomycotina</taxon>
        <taxon>Ustilaginomycetes</taxon>
        <taxon>Ustilaginales</taxon>
        <taxon>Anthracoideaceae</taxon>
        <taxon>Testicularia</taxon>
    </lineage>
</organism>
<feature type="binding site" evidence="2">
    <location>
        <position position="88"/>
    </location>
    <ligand>
        <name>a divalent metal cation</name>
        <dbReference type="ChEBI" id="CHEBI:60240"/>
        <label>1</label>
    </ligand>
</feature>
<protein>
    <submittedName>
        <fullName evidence="3">NGG1p interacting factor 3</fullName>
    </submittedName>
</protein>
<dbReference type="GO" id="GO:0005739">
    <property type="term" value="C:mitochondrion"/>
    <property type="evidence" value="ECO:0007669"/>
    <property type="project" value="TreeGrafter"/>
</dbReference>
<evidence type="ECO:0000256" key="1">
    <source>
        <dbReference type="ARBA" id="ARBA00006964"/>
    </source>
</evidence>
<gene>
    <name evidence="3" type="ORF">BCV70DRAFT_212732</name>
</gene>